<evidence type="ECO:0000313" key="3">
    <source>
        <dbReference type="EMBL" id="MFC0581363.1"/>
    </source>
</evidence>
<evidence type="ECO:0000259" key="2">
    <source>
        <dbReference type="Pfam" id="PF01636"/>
    </source>
</evidence>
<comment type="caution">
    <text evidence="3">The sequence shown here is derived from an EMBL/GenBank/DDBJ whole genome shotgun (WGS) entry which is preliminary data.</text>
</comment>
<feature type="compositionally biased region" description="Acidic residues" evidence="1">
    <location>
        <begin position="391"/>
        <end position="406"/>
    </location>
</feature>
<dbReference type="InterPro" id="IPR002575">
    <property type="entry name" value="Aminoglycoside_PTrfase"/>
</dbReference>
<dbReference type="Gene3D" id="3.90.1200.10">
    <property type="match status" value="1"/>
</dbReference>
<sequence>MKISPMELAALASAAVPGLRPTAVAALADDGRDFAAALVQDEQGNRWRVRSPLHAEAAMRLETELQVLSGFSNAVRASLPFHLPSAAGAVRINELRTFVYNHVSGQVLDLAALVDSGAGTAVDIGRSIAAIHNLDESVVDLVNLPSYSAEQFRQRRLNELDQAAATGKIPVSLLRRWEHAMEDTGMWSFEPVVVHGDLHEDHLLFERGKVSAVMGWTDLHVGDPADDFAWLATVADEDFKDQVLTAYEKERHGAADDHLSLRAALSAEFALAQWLLKGLATNDTEMVEQGQGMLEQLAEDIERYGGQEVSVTPMENESKTAEQVDDGNEAEESSAEAAQDSSAESTVETQDAPETPVNATTDVIDRESVAKLEAELAAEDQDGEPAIITDSDVEQDPAVDSVEDPEPAASESQSDVDAGSKDAETATDAIDIAELQRQQQSRLEQAREASGGQSSADGADERPDA</sequence>
<dbReference type="Pfam" id="PF01636">
    <property type="entry name" value="APH"/>
    <property type="match status" value="1"/>
</dbReference>
<dbReference type="EMBL" id="JBHLUB010000003">
    <property type="protein sequence ID" value="MFC0581363.1"/>
    <property type="molecule type" value="Genomic_DNA"/>
</dbReference>
<feature type="domain" description="Aminoglycoside phosphotransferase" evidence="2">
    <location>
        <begin position="29"/>
        <end position="256"/>
    </location>
</feature>
<evidence type="ECO:0000256" key="1">
    <source>
        <dbReference type="SAM" id="MobiDB-lite"/>
    </source>
</evidence>
<evidence type="ECO:0000313" key="4">
    <source>
        <dbReference type="Proteomes" id="UP001589862"/>
    </source>
</evidence>
<dbReference type="InterPro" id="IPR011009">
    <property type="entry name" value="Kinase-like_dom_sf"/>
</dbReference>
<accession>A0ABV6P8F6</accession>
<reference evidence="3 4" key="1">
    <citation type="submission" date="2024-09" db="EMBL/GenBank/DDBJ databases">
        <authorList>
            <person name="Sun Q."/>
            <person name="Mori K."/>
        </authorList>
    </citation>
    <scope>NUCLEOTIDE SEQUENCE [LARGE SCALE GENOMIC DNA]</scope>
    <source>
        <strain evidence="3 4">NCAIM B.02604</strain>
    </source>
</reference>
<feature type="compositionally biased region" description="Acidic residues" evidence="1">
    <location>
        <begin position="323"/>
        <end position="334"/>
    </location>
</feature>
<name>A0ABV6P8F6_9MICC</name>
<keyword evidence="4" id="KW-1185">Reference proteome</keyword>
<gene>
    <name evidence="3" type="ORF">ACFFFR_03020</name>
</gene>
<dbReference type="RefSeq" id="WP_377458049.1">
    <property type="nucleotide sequence ID" value="NZ_JBHLUB010000003.1"/>
</dbReference>
<dbReference type="Proteomes" id="UP001589862">
    <property type="component" value="Unassembled WGS sequence"/>
</dbReference>
<protein>
    <submittedName>
        <fullName evidence="3">Phosphotransferase</fullName>
    </submittedName>
</protein>
<feature type="compositionally biased region" description="Low complexity" evidence="1">
    <location>
        <begin position="426"/>
        <end position="443"/>
    </location>
</feature>
<feature type="region of interest" description="Disordered" evidence="1">
    <location>
        <begin position="307"/>
        <end position="465"/>
    </location>
</feature>
<feature type="compositionally biased region" description="Low complexity" evidence="1">
    <location>
        <begin position="335"/>
        <end position="345"/>
    </location>
</feature>
<dbReference type="SUPFAM" id="SSF56112">
    <property type="entry name" value="Protein kinase-like (PK-like)"/>
    <property type="match status" value="1"/>
</dbReference>
<proteinExistence type="predicted"/>
<feature type="compositionally biased region" description="Basic and acidic residues" evidence="1">
    <location>
        <begin position="363"/>
        <end position="374"/>
    </location>
</feature>
<organism evidence="3 4">
    <name type="scientific">Micrococcoides hystricis</name>
    <dbReference type="NCBI Taxonomy" id="1572761"/>
    <lineage>
        <taxon>Bacteria</taxon>
        <taxon>Bacillati</taxon>
        <taxon>Actinomycetota</taxon>
        <taxon>Actinomycetes</taxon>
        <taxon>Micrococcales</taxon>
        <taxon>Micrococcaceae</taxon>
        <taxon>Micrococcoides</taxon>
    </lineage>
</organism>